<gene>
    <name evidence="5" type="ORF">FNV33_01400</name>
</gene>
<dbReference type="EMBL" id="CP041626">
    <property type="protein sequence ID" value="QDO90775.1"/>
    <property type="molecule type" value="Genomic_DNA"/>
</dbReference>
<evidence type="ECO:0000259" key="4">
    <source>
        <dbReference type="Pfam" id="PF13193"/>
    </source>
</evidence>
<dbReference type="InterPro" id="IPR025110">
    <property type="entry name" value="AMP-bd_C"/>
</dbReference>
<protein>
    <submittedName>
        <fullName evidence="5">AMP-binding protein</fullName>
    </submittedName>
</protein>
<dbReference type="Gene3D" id="3.30.300.30">
    <property type="match status" value="1"/>
</dbReference>
<dbReference type="Gene3D" id="3.40.50.12780">
    <property type="entry name" value="N-terminal domain of ligase-like"/>
    <property type="match status" value="1"/>
</dbReference>
<dbReference type="InterPro" id="IPR045851">
    <property type="entry name" value="AMP-bd_C_sf"/>
</dbReference>
<evidence type="ECO:0000313" key="5">
    <source>
        <dbReference type="EMBL" id="QDO90775.1"/>
    </source>
</evidence>
<dbReference type="Pfam" id="PF13193">
    <property type="entry name" value="AMP-binding_C"/>
    <property type="match status" value="1"/>
</dbReference>
<dbReference type="PANTHER" id="PTHR43201">
    <property type="entry name" value="ACYL-COA SYNTHETASE"/>
    <property type="match status" value="1"/>
</dbReference>
<dbReference type="PROSITE" id="PS00455">
    <property type="entry name" value="AMP_BINDING"/>
    <property type="match status" value="1"/>
</dbReference>
<accession>A0A328KMU4</accession>
<dbReference type="InterPro" id="IPR042099">
    <property type="entry name" value="ANL_N_sf"/>
</dbReference>
<evidence type="ECO:0000256" key="1">
    <source>
        <dbReference type="ARBA" id="ARBA00006432"/>
    </source>
</evidence>
<dbReference type="SUPFAM" id="SSF56801">
    <property type="entry name" value="Acetyl-CoA synthetase-like"/>
    <property type="match status" value="1"/>
</dbReference>
<dbReference type="RefSeq" id="WP_112778780.1">
    <property type="nucleotide sequence ID" value="NZ_CP040939.1"/>
</dbReference>
<evidence type="ECO:0000256" key="2">
    <source>
        <dbReference type="ARBA" id="ARBA00022598"/>
    </source>
</evidence>
<name>A0A328KMU4_9LACT</name>
<keyword evidence="2" id="KW-0436">Ligase</keyword>
<evidence type="ECO:0000259" key="3">
    <source>
        <dbReference type="Pfam" id="PF00501"/>
    </source>
</evidence>
<dbReference type="GO" id="GO:0006631">
    <property type="term" value="P:fatty acid metabolic process"/>
    <property type="evidence" value="ECO:0007669"/>
    <property type="project" value="TreeGrafter"/>
</dbReference>
<dbReference type="Proteomes" id="UP000315953">
    <property type="component" value="Chromosome"/>
</dbReference>
<reference evidence="5 6" key="1">
    <citation type="submission" date="2019-07" db="EMBL/GenBank/DDBJ databases">
        <title>Genome assembly of a nasal isolate of Dolosigranulum pigrum from a chronic sinusitis patient.</title>
        <authorList>
            <person name="Baig S."/>
            <person name="Overballe-Petersen S."/>
            <person name="Kaspar U."/>
            <person name="Rendboe A."/>
            <person name="de Man T."/>
            <person name="Liu C."/>
            <person name="Price L.B."/>
            <person name="Stegger M."/>
            <person name="Becker K."/>
            <person name="Skytt Andersen P."/>
        </authorList>
    </citation>
    <scope>NUCLEOTIDE SEQUENCE [LARGE SCALE GENOMIC DNA]</scope>
    <source>
        <strain evidence="5 6">83VPs-KB5</strain>
    </source>
</reference>
<organism evidence="5 6">
    <name type="scientific">Dolosigranulum pigrum</name>
    <dbReference type="NCBI Taxonomy" id="29394"/>
    <lineage>
        <taxon>Bacteria</taxon>
        <taxon>Bacillati</taxon>
        <taxon>Bacillota</taxon>
        <taxon>Bacilli</taxon>
        <taxon>Lactobacillales</taxon>
        <taxon>Carnobacteriaceae</taxon>
        <taxon>Dolosigranulum</taxon>
    </lineage>
</organism>
<dbReference type="GO" id="GO:0031956">
    <property type="term" value="F:medium-chain fatty acid-CoA ligase activity"/>
    <property type="evidence" value="ECO:0007669"/>
    <property type="project" value="TreeGrafter"/>
</dbReference>
<dbReference type="Pfam" id="PF00501">
    <property type="entry name" value="AMP-binding"/>
    <property type="match status" value="1"/>
</dbReference>
<proteinExistence type="inferred from homology"/>
<sequence length="549" mass="60952">MELDVNTLYNRRNDSRFNRVAVGDLVERITYSYPDKHAIIACEGAYSEPNYREVSYRQFNEVANQFANALLDRGFQRGDRVLFFCDNSAEAMIGKFGVAKAGLVNVPVNTMIAPDVIEYIIQLTEPVFIVSDAAHNEKLESVLSRLNRTSDVTILIGGDELATGSESFTDFVNRSSTEAPDVTIHGDDIWEILFTSGTTSMPKGVMISHHYTYFAGYDYGMHFSRGLTFPGDYVLASFLPTIYHVADQTLPASVFLHAGTLVLGRSLDYPQLAQAITDYKVTALWAGFSDMLEKLVDCYDDHEQLYDFSSLTSILYGYAALKPAYHKRLKEIGAPHIQTFESFAQTEVIAGYRFYHDQHEAAYLEKAPLVNYVGFPDATLAAKRINEQGQEVDAEEAGEVVYQSPISFSGYYKNEEATRASFTPDGWFKSGDGLAKDSDGVSIMIGRYKDIIKSGGENVASPRVESVIKLHDAVDNAAVIGLPSEKWGEEVTAVVVLKDGITVSEADLIAFCRERLAGFETPKKVIFTDSLPESVAGKIRKYDLVQKYS</sequence>
<dbReference type="PANTHER" id="PTHR43201:SF5">
    <property type="entry name" value="MEDIUM-CHAIN ACYL-COA LIGASE ACSF2, MITOCHONDRIAL"/>
    <property type="match status" value="1"/>
</dbReference>
<evidence type="ECO:0000313" key="6">
    <source>
        <dbReference type="Proteomes" id="UP000315953"/>
    </source>
</evidence>
<dbReference type="InterPro" id="IPR020845">
    <property type="entry name" value="AMP-binding_CS"/>
</dbReference>
<feature type="domain" description="AMP-binding enzyme C-terminal" evidence="4">
    <location>
        <begin position="464"/>
        <end position="538"/>
    </location>
</feature>
<dbReference type="AlphaFoldDB" id="A0A328KMU4"/>
<dbReference type="InterPro" id="IPR000873">
    <property type="entry name" value="AMP-dep_synth/lig_dom"/>
</dbReference>
<comment type="similarity">
    <text evidence="1">Belongs to the ATP-dependent AMP-binding enzyme family.</text>
</comment>
<feature type="domain" description="AMP-dependent synthetase/ligase" evidence="3">
    <location>
        <begin position="30"/>
        <end position="412"/>
    </location>
</feature>
<dbReference type="KEGG" id="dpm:FNV33_01400"/>